<keyword evidence="6 8" id="KW-0067">ATP-binding</keyword>
<dbReference type="Gene3D" id="3.40.50.620">
    <property type="entry name" value="HUPs"/>
    <property type="match status" value="1"/>
</dbReference>
<evidence type="ECO:0000256" key="5">
    <source>
        <dbReference type="ARBA" id="ARBA00022741"/>
    </source>
</evidence>
<evidence type="ECO:0000256" key="6">
    <source>
        <dbReference type="ARBA" id="ARBA00022840"/>
    </source>
</evidence>
<evidence type="ECO:0000313" key="9">
    <source>
        <dbReference type="EMBL" id="MCQ1948424.1"/>
    </source>
</evidence>
<dbReference type="Pfam" id="PF02569">
    <property type="entry name" value="Pantoate_ligase"/>
    <property type="match status" value="1"/>
</dbReference>
<dbReference type="SUPFAM" id="SSF52374">
    <property type="entry name" value="Nucleotidylyl transferase"/>
    <property type="match status" value="1"/>
</dbReference>
<dbReference type="PANTHER" id="PTHR21299">
    <property type="entry name" value="CYTIDYLATE KINASE/PANTOATE-BETA-ALANINE LIGASE"/>
    <property type="match status" value="1"/>
</dbReference>
<feature type="binding site" evidence="8">
    <location>
        <begin position="164"/>
        <end position="167"/>
    </location>
    <ligand>
        <name>ATP</name>
        <dbReference type="ChEBI" id="CHEBI:30616"/>
    </ligand>
</feature>
<feature type="binding site" evidence="8">
    <location>
        <position position="193"/>
    </location>
    <ligand>
        <name>ATP</name>
        <dbReference type="ChEBI" id="CHEBI:30616"/>
    </ligand>
</feature>
<keyword evidence="4 8" id="KW-0566">Pantothenate biosynthesis</keyword>
<name>A0ABT1NL60_9MICC</name>
<comment type="caution">
    <text evidence="9">The sequence shown here is derived from an EMBL/GenBank/DDBJ whole genome shotgun (WGS) entry which is preliminary data.</text>
</comment>
<evidence type="ECO:0000256" key="7">
    <source>
        <dbReference type="ARBA" id="ARBA00048258"/>
    </source>
</evidence>
<feature type="binding site" evidence="8">
    <location>
        <position position="72"/>
    </location>
    <ligand>
        <name>beta-alanine</name>
        <dbReference type="ChEBI" id="CHEBI:57966"/>
    </ligand>
</feature>
<dbReference type="Proteomes" id="UP001206924">
    <property type="component" value="Unassembled WGS sequence"/>
</dbReference>
<dbReference type="InterPro" id="IPR003721">
    <property type="entry name" value="Pantoate_ligase"/>
</dbReference>
<dbReference type="Gene3D" id="3.30.1300.10">
    <property type="entry name" value="Pantoate-beta-alanine ligase, C-terminal domain"/>
    <property type="match status" value="1"/>
</dbReference>
<evidence type="ECO:0000256" key="3">
    <source>
        <dbReference type="ARBA" id="ARBA00022598"/>
    </source>
</evidence>
<dbReference type="HAMAP" id="MF_00158">
    <property type="entry name" value="PanC"/>
    <property type="match status" value="1"/>
</dbReference>
<keyword evidence="5 8" id="KW-0547">Nucleotide-binding</keyword>
<comment type="function">
    <text evidence="8">Catalyzes the condensation of pantoate with beta-alanine in an ATP-dependent reaction via a pantoyl-adenylate intermediate.</text>
</comment>
<comment type="similarity">
    <text evidence="2 8">Belongs to the pantothenate synthetase family.</text>
</comment>
<reference evidence="9 10" key="1">
    <citation type="submission" date="2022-07" db="EMBL/GenBank/DDBJ databases">
        <title>Novel species in genus Arthrobacter.</title>
        <authorList>
            <person name="Liu Y."/>
        </authorList>
    </citation>
    <scope>NUCLEOTIDE SEQUENCE [LARGE SCALE GENOMIC DNA]</scope>
    <source>
        <strain evidence="10">zg-Y859</strain>
    </source>
</reference>
<protein>
    <recommendedName>
        <fullName evidence="8">Pantothenate synthetase</fullName>
        <shortName evidence="8">PS</shortName>
        <ecNumber evidence="8">6.3.2.1</ecNumber>
    </recommendedName>
    <alternativeName>
        <fullName evidence="8">Pantoate--beta-alanine ligase</fullName>
    </alternativeName>
    <alternativeName>
        <fullName evidence="8">Pantoate-activating enzyme</fullName>
    </alternativeName>
</protein>
<evidence type="ECO:0000256" key="2">
    <source>
        <dbReference type="ARBA" id="ARBA00009256"/>
    </source>
</evidence>
<feature type="binding site" evidence="8">
    <location>
        <position position="72"/>
    </location>
    <ligand>
        <name>(R)-pantoate</name>
        <dbReference type="ChEBI" id="CHEBI:15980"/>
    </ligand>
</feature>
<evidence type="ECO:0000256" key="1">
    <source>
        <dbReference type="ARBA" id="ARBA00004990"/>
    </source>
</evidence>
<dbReference type="EMBL" id="JANFLP010000001">
    <property type="protein sequence ID" value="MCQ1948424.1"/>
    <property type="molecule type" value="Genomic_DNA"/>
</dbReference>
<organism evidence="9 10">
    <name type="scientific">Arthrobacter jinronghuae</name>
    <dbReference type="NCBI Taxonomy" id="2964609"/>
    <lineage>
        <taxon>Bacteria</taxon>
        <taxon>Bacillati</taxon>
        <taxon>Actinomycetota</taxon>
        <taxon>Actinomycetes</taxon>
        <taxon>Micrococcales</taxon>
        <taxon>Micrococcaceae</taxon>
        <taxon>Arthrobacter</taxon>
    </lineage>
</organism>
<dbReference type="CDD" id="cd00560">
    <property type="entry name" value="PanC"/>
    <property type="match status" value="1"/>
</dbReference>
<sequence>MNTPRLVTTAAELRSATEELLEKAAAANSSRIPSLALVPTMGALHEGHASLMGAARADNDVVTASVFVNPLQFDDPADLQRYPRTLDADLELLGRAGVDLVFAPSEAEMYPGGAPRVRVSAGTMGTRWEGAVRPGHFDGVLTVVAKLFHLAAPRVPARFRAYFGQKDAQQVALIRRMVSDLNFDVEVTGVPIVRAADGLAESSRNRFLDAGQRQAALVLSRALNLLKERAAAGRPLDLPDAVELVSSQPGVELDYFEVVDPQTLEPLAGTAGEPLAGTALALLAARVGPVRLIDNTLLP</sequence>
<evidence type="ECO:0000256" key="4">
    <source>
        <dbReference type="ARBA" id="ARBA00022655"/>
    </source>
</evidence>
<dbReference type="PANTHER" id="PTHR21299:SF1">
    <property type="entry name" value="PANTOATE--BETA-ALANINE LIGASE"/>
    <property type="match status" value="1"/>
</dbReference>
<dbReference type="EC" id="6.3.2.1" evidence="8"/>
<comment type="catalytic activity">
    <reaction evidence="7 8">
        <text>(R)-pantoate + beta-alanine + ATP = (R)-pantothenate + AMP + diphosphate + H(+)</text>
        <dbReference type="Rhea" id="RHEA:10912"/>
        <dbReference type="ChEBI" id="CHEBI:15378"/>
        <dbReference type="ChEBI" id="CHEBI:15980"/>
        <dbReference type="ChEBI" id="CHEBI:29032"/>
        <dbReference type="ChEBI" id="CHEBI:30616"/>
        <dbReference type="ChEBI" id="CHEBI:33019"/>
        <dbReference type="ChEBI" id="CHEBI:57966"/>
        <dbReference type="ChEBI" id="CHEBI:456215"/>
        <dbReference type="EC" id="6.3.2.1"/>
    </reaction>
</comment>
<keyword evidence="8" id="KW-0963">Cytoplasm</keyword>
<keyword evidence="3 8" id="KW-0436">Ligase</keyword>
<comment type="miscellaneous">
    <text evidence="8">The reaction proceeds by a bi uni uni bi ping pong mechanism.</text>
</comment>
<dbReference type="InterPro" id="IPR014729">
    <property type="entry name" value="Rossmann-like_a/b/a_fold"/>
</dbReference>
<gene>
    <name evidence="8 9" type="primary">panC</name>
    <name evidence="9" type="ORF">NNX28_00590</name>
</gene>
<comment type="pathway">
    <text evidence="1 8">Cofactor biosynthesis; (R)-pantothenate biosynthesis; (R)-pantothenate from (R)-pantoate and beta-alanine: step 1/1.</text>
</comment>
<feature type="binding site" evidence="8">
    <location>
        <begin position="41"/>
        <end position="48"/>
    </location>
    <ligand>
        <name>ATP</name>
        <dbReference type="ChEBI" id="CHEBI:30616"/>
    </ligand>
</feature>
<dbReference type="NCBIfam" id="TIGR00018">
    <property type="entry name" value="panC"/>
    <property type="match status" value="1"/>
</dbReference>
<evidence type="ECO:0000313" key="10">
    <source>
        <dbReference type="Proteomes" id="UP001206924"/>
    </source>
</evidence>
<accession>A0ABT1NL60</accession>
<feature type="binding site" evidence="8">
    <location>
        <begin position="201"/>
        <end position="204"/>
    </location>
    <ligand>
        <name>ATP</name>
        <dbReference type="ChEBI" id="CHEBI:30616"/>
    </ligand>
</feature>
<feature type="active site" description="Proton donor" evidence="8">
    <location>
        <position position="48"/>
    </location>
</feature>
<dbReference type="GO" id="GO:0016874">
    <property type="term" value="F:ligase activity"/>
    <property type="evidence" value="ECO:0007669"/>
    <property type="project" value="UniProtKB-KW"/>
</dbReference>
<evidence type="ECO:0000256" key="8">
    <source>
        <dbReference type="HAMAP-Rule" id="MF_00158"/>
    </source>
</evidence>
<keyword evidence="10" id="KW-1185">Reference proteome</keyword>
<comment type="subcellular location">
    <subcellularLocation>
        <location evidence="8">Cytoplasm</location>
    </subcellularLocation>
</comment>
<feature type="binding site" evidence="8">
    <location>
        <position position="170"/>
    </location>
    <ligand>
        <name>(R)-pantoate</name>
        <dbReference type="ChEBI" id="CHEBI:15980"/>
    </ligand>
</feature>
<dbReference type="InterPro" id="IPR042176">
    <property type="entry name" value="Pantoate_ligase_C"/>
</dbReference>
<proteinExistence type="inferred from homology"/>
<comment type="subunit">
    <text evidence="8">Homodimer.</text>
</comment>
<dbReference type="RefSeq" id="WP_255864428.1">
    <property type="nucleotide sequence ID" value="NZ_CP104263.1"/>
</dbReference>